<dbReference type="EMBL" id="MU277189">
    <property type="protein sequence ID" value="KAI0067791.1"/>
    <property type="molecule type" value="Genomic_DNA"/>
</dbReference>
<organism evidence="1 2">
    <name type="scientific">Artomyces pyxidatus</name>
    <dbReference type="NCBI Taxonomy" id="48021"/>
    <lineage>
        <taxon>Eukaryota</taxon>
        <taxon>Fungi</taxon>
        <taxon>Dikarya</taxon>
        <taxon>Basidiomycota</taxon>
        <taxon>Agaricomycotina</taxon>
        <taxon>Agaricomycetes</taxon>
        <taxon>Russulales</taxon>
        <taxon>Auriscalpiaceae</taxon>
        <taxon>Artomyces</taxon>
    </lineage>
</organism>
<accession>A0ACB8THC7</accession>
<sequence length="611" mass="68042">MSTVPPFQFGERLGLLFLVELSAVSAAAVSILLLYIAYSAITIRPGSIRTWKAESPVHLYFLNQLVCDLVQAVGGLMNIKWIVDAAVVEGDFCTAQGVVKQIGDVGTALSALSIATYTFTTLIFRWKPDTSIPRGVLVVLGIWIFLALIIGINVAVNGTKFYGVSGHWCWITEEFHVQRTVVDFMWMWISAFSSLLAYIPLFLVLHGVIVVDGWRVHLVKKAEIRQIPFSSRFAYNMLFYPTVYIITVLPLSVVRYLTFAGHNIPFSALVVTDGLFLSSGLLNVLLYAFTRPFLLPHRVTSHSFADFDQSEGHLPHVNEPGVMTLGRESPDQGKMFGGEGDQYPMHSQSPSFASSAALRSGKEAAQGSWERRQTSVFHAPSRLEACLPEATSVNVGCDRMGAQQSVPKITAQDRAILDMKLQRDKLKQYQKRIQYILDREHEIAKEHLAAGRKDRALIALRRRKYQEGLLAKTDGQLENLEQLVSTIEFSLVEVSVLHGLKQGNEVLKEIHAEMNIESVEKLLEETAEAREYQREIGDMLSNTLSLDDEDAVQEELKELQALATLNAQVQERPVEFPVAPTVEPTAPLPVAGRAEESAQEDPERDRIPVLA</sequence>
<proteinExistence type="predicted"/>
<protein>
    <submittedName>
        <fullName evidence="1">Snf7-domain-containing protein</fullName>
    </submittedName>
</protein>
<reference evidence="1" key="1">
    <citation type="submission" date="2021-03" db="EMBL/GenBank/DDBJ databases">
        <authorList>
            <consortium name="DOE Joint Genome Institute"/>
            <person name="Ahrendt S."/>
            <person name="Looney B.P."/>
            <person name="Miyauchi S."/>
            <person name="Morin E."/>
            <person name="Drula E."/>
            <person name="Courty P.E."/>
            <person name="Chicoki N."/>
            <person name="Fauchery L."/>
            <person name="Kohler A."/>
            <person name="Kuo A."/>
            <person name="Labutti K."/>
            <person name="Pangilinan J."/>
            <person name="Lipzen A."/>
            <person name="Riley R."/>
            <person name="Andreopoulos W."/>
            <person name="He G."/>
            <person name="Johnson J."/>
            <person name="Barry K.W."/>
            <person name="Grigoriev I.V."/>
            <person name="Nagy L."/>
            <person name="Hibbett D."/>
            <person name="Henrissat B."/>
            <person name="Matheny P.B."/>
            <person name="Labbe J."/>
            <person name="Martin F."/>
        </authorList>
    </citation>
    <scope>NUCLEOTIDE SEQUENCE</scope>
    <source>
        <strain evidence="1">HHB10654</strain>
    </source>
</reference>
<gene>
    <name evidence="1" type="ORF">BV25DRAFT_1896759</name>
</gene>
<name>A0ACB8THC7_9AGAM</name>
<evidence type="ECO:0000313" key="2">
    <source>
        <dbReference type="Proteomes" id="UP000814140"/>
    </source>
</evidence>
<evidence type="ECO:0000313" key="1">
    <source>
        <dbReference type="EMBL" id="KAI0067791.1"/>
    </source>
</evidence>
<comment type="caution">
    <text evidence="1">The sequence shown here is derived from an EMBL/GenBank/DDBJ whole genome shotgun (WGS) entry which is preliminary data.</text>
</comment>
<dbReference type="Proteomes" id="UP000814140">
    <property type="component" value="Unassembled WGS sequence"/>
</dbReference>
<reference evidence="1" key="2">
    <citation type="journal article" date="2022" name="New Phytol.">
        <title>Evolutionary transition to the ectomycorrhizal habit in the genomes of a hyperdiverse lineage of mushroom-forming fungi.</title>
        <authorList>
            <person name="Looney B."/>
            <person name="Miyauchi S."/>
            <person name="Morin E."/>
            <person name="Drula E."/>
            <person name="Courty P.E."/>
            <person name="Kohler A."/>
            <person name="Kuo A."/>
            <person name="LaButti K."/>
            <person name="Pangilinan J."/>
            <person name="Lipzen A."/>
            <person name="Riley R."/>
            <person name="Andreopoulos W."/>
            <person name="He G."/>
            <person name="Johnson J."/>
            <person name="Nolan M."/>
            <person name="Tritt A."/>
            <person name="Barry K.W."/>
            <person name="Grigoriev I.V."/>
            <person name="Nagy L.G."/>
            <person name="Hibbett D."/>
            <person name="Henrissat B."/>
            <person name="Matheny P.B."/>
            <person name="Labbe J."/>
            <person name="Martin F.M."/>
        </authorList>
    </citation>
    <scope>NUCLEOTIDE SEQUENCE</scope>
    <source>
        <strain evidence="1">HHB10654</strain>
    </source>
</reference>
<keyword evidence="2" id="KW-1185">Reference proteome</keyword>